<protein>
    <submittedName>
        <fullName evidence="4">Helix-turn-helix domain-containing protein</fullName>
    </submittedName>
</protein>
<dbReference type="InterPro" id="IPR050807">
    <property type="entry name" value="TransReg_Diox_bact_type"/>
</dbReference>
<feature type="domain" description="HTH cro/C1-type" evidence="3">
    <location>
        <begin position="2"/>
        <end position="53"/>
    </location>
</feature>
<keyword evidence="2" id="KW-1133">Transmembrane helix</keyword>
<proteinExistence type="predicted"/>
<dbReference type="SMART" id="SM00530">
    <property type="entry name" value="HTH_XRE"/>
    <property type="match status" value="1"/>
</dbReference>
<dbReference type="SUPFAM" id="SSF47413">
    <property type="entry name" value="lambda repressor-like DNA-binding domains"/>
    <property type="match status" value="1"/>
</dbReference>
<dbReference type="CDD" id="cd00093">
    <property type="entry name" value="HTH_XRE"/>
    <property type="match status" value="1"/>
</dbReference>
<dbReference type="Gene3D" id="1.10.260.40">
    <property type="entry name" value="lambda repressor-like DNA-binding domains"/>
    <property type="match status" value="1"/>
</dbReference>
<dbReference type="InterPro" id="IPR010982">
    <property type="entry name" value="Lambda_DNA-bd_dom_sf"/>
</dbReference>
<evidence type="ECO:0000256" key="2">
    <source>
        <dbReference type="SAM" id="Phobius"/>
    </source>
</evidence>
<keyword evidence="5" id="KW-1185">Reference proteome</keyword>
<evidence type="ECO:0000313" key="5">
    <source>
        <dbReference type="Proteomes" id="UP001205566"/>
    </source>
</evidence>
<dbReference type="EMBL" id="JACASI010000032">
    <property type="protein sequence ID" value="MCQ3830234.1"/>
    <property type="molecule type" value="Genomic_DNA"/>
</dbReference>
<sequence>MIRAQLRWSQTESARKMNIEQSYLSKLENDQALPSADTLERVCQVYGVEMQRVLAVLDEQALRRKPELLALRRSASNASAQQKSWKMPVLSAVVMGVLLVLGSVWWAINSRVAVPEHELLSMRLEQVDGRQVIEMFAEFGGLKVSGLELVEGKIDSLEIDQAPWDIALAQVAAKLNLRAQISGGYVTLVPLSAESDVSPE</sequence>
<accession>A0ABT1P5D3</accession>
<comment type="caution">
    <text evidence="4">The sequence shown here is derived from an EMBL/GenBank/DDBJ whole genome shotgun (WGS) entry which is preliminary data.</text>
</comment>
<dbReference type="PANTHER" id="PTHR46797:SF1">
    <property type="entry name" value="METHYLPHOSPHONATE SYNTHASE"/>
    <property type="match status" value="1"/>
</dbReference>
<organism evidence="4 5">
    <name type="scientific">Microbulbifer elongatus</name>
    <dbReference type="NCBI Taxonomy" id="86173"/>
    <lineage>
        <taxon>Bacteria</taxon>
        <taxon>Pseudomonadati</taxon>
        <taxon>Pseudomonadota</taxon>
        <taxon>Gammaproteobacteria</taxon>
        <taxon>Cellvibrionales</taxon>
        <taxon>Microbulbiferaceae</taxon>
        <taxon>Microbulbifer</taxon>
    </lineage>
</organism>
<evidence type="ECO:0000259" key="3">
    <source>
        <dbReference type="PROSITE" id="PS50943"/>
    </source>
</evidence>
<gene>
    <name evidence="4" type="ORF">HXX02_12330</name>
</gene>
<keyword evidence="2" id="KW-0812">Transmembrane</keyword>
<evidence type="ECO:0000313" key="4">
    <source>
        <dbReference type="EMBL" id="MCQ3830234.1"/>
    </source>
</evidence>
<reference evidence="4" key="1">
    <citation type="thesis" date="2020" institute="Technische Universitat Dresden" country="Dresden, Germany">
        <title>The Agarolytic System of Microbulbifer elongatus PORT2, Isolated from Batu Karas, Pangandaran West Java Indonesia.</title>
        <authorList>
            <person name="Anggraeni S.R."/>
        </authorList>
    </citation>
    <scope>NUCLEOTIDE SEQUENCE</scope>
    <source>
        <strain evidence="4">PORT2</strain>
    </source>
</reference>
<keyword evidence="1" id="KW-0238">DNA-binding</keyword>
<name>A0ABT1P5D3_9GAMM</name>
<dbReference type="Pfam" id="PF01381">
    <property type="entry name" value="HTH_3"/>
    <property type="match status" value="1"/>
</dbReference>
<evidence type="ECO:0000256" key="1">
    <source>
        <dbReference type="ARBA" id="ARBA00023125"/>
    </source>
</evidence>
<dbReference type="Proteomes" id="UP001205566">
    <property type="component" value="Unassembled WGS sequence"/>
</dbReference>
<dbReference type="PANTHER" id="PTHR46797">
    <property type="entry name" value="HTH-TYPE TRANSCRIPTIONAL REGULATOR"/>
    <property type="match status" value="1"/>
</dbReference>
<keyword evidence="2" id="KW-0472">Membrane</keyword>
<dbReference type="PROSITE" id="PS50943">
    <property type="entry name" value="HTH_CROC1"/>
    <property type="match status" value="1"/>
</dbReference>
<feature type="transmembrane region" description="Helical" evidence="2">
    <location>
        <begin position="89"/>
        <end position="108"/>
    </location>
</feature>
<dbReference type="InterPro" id="IPR001387">
    <property type="entry name" value="Cro/C1-type_HTH"/>
</dbReference>